<dbReference type="Gene3D" id="1.20.1260.20">
    <property type="entry name" value="PPE superfamily"/>
    <property type="match status" value="1"/>
</dbReference>
<dbReference type="Proteomes" id="UP001185863">
    <property type="component" value="Unassembled WGS sequence"/>
</dbReference>
<feature type="compositionally biased region" description="Low complexity" evidence="1">
    <location>
        <begin position="280"/>
        <end position="293"/>
    </location>
</feature>
<reference evidence="2" key="1">
    <citation type="submission" date="2023-10" db="EMBL/GenBank/DDBJ databases">
        <title>Development of a sustainable strategy for remediation of hydrocarbon-contaminated territories based on the waste exchange concept.</title>
        <authorList>
            <person name="Krivoruchko A."/>
        </authorList>
    </citation>
    <scope>NUCLEOTIDE SEQUENCE</scope>
    <source>
        <strain evidence="2">IEGM 68</strain>
    </source>
</reference>
<protein>
    <recommendedName>
        <fullName evidence="4">PPE family protein</fullName>
    </recommendedName>
</protein>
<evidence type="ECO:0000256" key="1">
    <source>
        <dbReference type="SAM" id="MobiDB-lite"/>
    </source>
</evidence>
<evidence type="ECO:0008006" key="4">
    <source>
        <dbReference type="Google" id="ProtNLM"/>
    </source>
</evidence>
<proteinExistence type="predicted"/>
<feature type="region of interest" description="Disordered" evidence="1">
    <location>
        <begin position="183"/>
        <end position="250"/>
    </location>
</feature>
<evidence type="ECO:0000313" key="2">
    <source>
        <dbReference type="EMBL" id="MDV7264844.1"/>
    </source>
</evidence>
<name>A0AAE4UYG6_9NOCA</name>
<comment type="caution">
    <text evidence="2">The sequence shown here is derived from an EMBL/GenBank/DDBJ whole genome shotgun (WGS) entry which is preliminary data.</text>
</comment>
<gene>
    <name evidence="2" type="ORF">R4315_09855</name>
</gene>
<accession>A0AAE4UYG6</accession>
<feature type="region of interest" description="Disordered" evidence="1">
    <location>
        <begin position="280"/>
        <end position="331"/>
    </location>
</feature>
<organism evidence="2 3">
    <name type="scientific">Rhodococcus oxybenzonivorans</name>
    <dbReference type="NCBI Taxonomy" id="1990687"/>
    <lineage>
        <taxon>Bacteria</taxon>
        <taxon>Bacillati</taxon>
        <taxon>Actinomycetota</taxon>
        <taxon>Actinomycetes</taxon>
        <taxon>Mycobacteriales</taxon>
        <taxon>Nocardiaceae</taxon>
        <taxon>Rhodococcus</taxon>
    </lineage>
</organism>
<dbReference type="AlphaFoldDB" id="A0AAE4UYG6"/>
<dbReference type="RefSeq" id="WP_317747108.1">
    <property type="nucleotide sequence ID" value="NZ_JAWLUP010000016.1"/>
</dbReference>
<sequence length="331" mass="33858">MSDEYDHRASCENFQSEQWDHRAIRGAVEAMSPATSEAVAAAWDEIGRRFQDSITAFHDATRSALASGWRGPAAGAAASAIDSYVVGAHPASEGFRDVGAALREAIAGAEAVRAAVGEPVGYATDWTRVMPWNWSGEAESVAAEDAAKAAMGSVYSSANQTAGGQLPTLDARTPDAGEITSTHAAATGQPVGFDYGPNGIHGIPSDPQVAEDTRPEDSPNEHRRGESPHDDFTDVPRQHDVPAGTGSGSGSVAGAALAGAVGGGVAQYANRVVAAHQASAAAPAQKPAAKSQSTGTGEQAPAEEHTYLRNIDPGSPVIGPLPHVSPAVIGR</sequence>
<dbReference type="EMBL" id="JAWLUP010000016">
    <property type="protein sequence ID" value="MDV7264844.1"/>
    <property type="molecule type" value="Genomic_DNA"/>
</dbReference>
<feature type="compositionally biased region" description="Basic and acidic residues" evidence="1">
    <location>
        <begin position="211"/>
        <end position="240"/>
    </location>
</feature>
<evidence type="ECO:0000313" key="3">
    <source>
        <dbReference type="Proteomes" id="UP001185863"/>
    </source>
</evidence>
<dbReference type="InterPro" id="IPR038332">
    <property type="entry name" value="PPE_sf"/>
</dbReference>